<dbReference type="GO" id="GO:0006102">
    <property type="term" value="P:isocitrate metabolic process"/>
    <property type="evidence" value="ECO:0007669"/>
    <property type="project" value="TreeGrafter"/>
</dbReference>
<comment type="caution">
    <text evidence="3">The sequence shown here is derived from an EMBL/GenBank/DDBJ whole genome shotgun (WGS) entry which is preliminary data.</text>
</comment>
<dbReference type="EMBL" id="JANBOI010001828">
    <property type="protein sequence ID" value="KAJ1726028.1"/>
    <property type="molecule type" value="Genomic_DNA"/>
</dbReference>
<accession>A0A9W8CWK8</accession>
<dbReference type="GO" id="GO:0006099">
    <property type="term" value="P:tricarboxylic acid cycle"/>
    <property type="evidence" value="ECO:0007669"/>
    <property type="project" value="TreeGrafter"/>
</dbReference>
<protein>
    <submittedName>
        <fullName evidence="3">Homoisocitrate dehydrogenase</fullName>
        <ecNumber evidence="3">1.1.1.87</ecNumber>
    </submittedName>
</protein>
<dbReference type="Proteomes" id="UP001143981">
    <property type="component" value="Unassembled WGS sequence"/>
</dbReference>
<gene>
    <name evidence="3" type="primary">LYS12</name>
    <name evidence="3" type="ORF">LPJ61_005469</name>
</gene>
<dbReference type="GO" id="GO:0000287">
    <property type="term" value="F:magnesium ion binding"/>
    <property type="evidence" value="ECO:0007669"/>
    <property type="project" value="InterPro"/>
</dbReference>
<evidence type="ECO:0000256" key="1">
    <source>
        <dbReference type="ARBA" id="ARBA00007769"/>
    </source>
</evidence>
<sequence length="386" mass="41002">MHSTLRAARVAASRAMSTAPAGRTLTIGLIPADGIGREVIPAARQVLEALPGAVMATRLRFVDLDAGFEYFQKHGVALPEETLAALKSDCDGALFGAVSSPSHKVAGYSSPIVGLRKQMDLYANVRPVVSGAAATASGEKRAIDMLIIRENTECLYIKEEEQHDGPDGRYAVAKRRISEHASRRAGEMAFAMALQRDSMRRLAPEAERVWKGRPKVTVVHKSNVLSVTDGLWRETVRGVHAGSAEYSSGVDIEEQLVDSMVYRLFREPQAFDVVVAPNMYGDIISDGAAALVGSLGLVPSANVGDSFVVGEPVHGSAPDIAGKNIANPIAAIRSAAMLLERSGCDAAALAIYRAVDRVLADGRIRTPDLGGTATTTEVTDAVCKQL</sequence>
<dbReference type="PANTHER" id="PTHR11835:SF48">
    <property type="entry name" value="HOMOISOCITRATE DEHYDROGENASE, MITOCHONDRIAL"/>
    <property type="match status" value="1"/>
</dbReference>
<dbReference type="OrthoDB" id="10261637at2759"/>
<dbReference type="GO" id="GO:0051287">
    <property type="term" value="F:NAD binding"/>
    <property type="evidence" value="ECO:0007669"/>
    <property type="project" value="InterPro"/>
</dbReference>
<dbReference type="AlphaFoldDB" id="A0A9W8CWK8"/>
<dbReference type="EC" id="1.1.1.87" evidence="3"/>
<feature type="domain" description="Isopropylmalate dehydrogenase-like" evidence="2">
    <location>
        <begin position="26"/>
        <end position="382"/>
    </location>
</feature>
<evidence type="ECO:0000313" key="3">
    <source>
        <dbReference type="EMBL" id="KAJ1726028.1"/>
    </source>
</evidence>
<evidence type="ECO:0000313" key="4">
    <source>
        <dbReference type="Proteomes" id="UP001143981"/>
    </source>
</evidence>
<dbReference type="Gene3D" id="3.40.718.10">
    <property type="entry name" value="Isopropylmalate Dehydrogenase"/>
    <property type="match status" value="1"/>
</dbReference>
<dbReference type="GO" id="GO:0005739">
    <property type="term" value="C:mitochondrion"/>
    <property type="evidence" value="ECO:0007669"/>
    <property type="project" value="TreeGrafter"/>
</dbReference>
<name>A0A9W8CWK8_9FUNG</name>
<organism evidence="3 4">
    <name type="scientific">Coemansia biformis</name>
    <dbReference type="NCBI Taxonomy" id="1286918"/>
    <lineage>
        <taxon>Eukaryota</taxon>
        <taxon>Fungi</taxon>
        <taxon>Fungi incertae sedis</taxon>
        <taxon>Zoopagomycota</taxon>
        <taxon>Kickxellomycotina</taxon>
        <taxon>Kickxellomycetes</taxon>
        <taxon>Kickxellales</taxon>
        <taxon>Kickxellaceae</taxon>
        <taxon>Coemansia</taxon>
    </lineage>
</organism>
<keyword evidence="4" id="KW-1185">Reference proteome</keyword>
<keyword evidence="3" id="KW-0560">Oxidoreductase</keyword>
<dbReference type="InterPro" id="IPR019818">
    <property type="entry name" value="IsoCit/isopropylmalate_DH_CS"/>
</dbReference>
<dbReference type="InterPro" id="IPR024084">
    <property type="entry name" value="IsoPropMal-DH-like_dom"/>
</dbReference>
<comment type="similarity">
    <text evidence="1">Belongs to the isocitrate and isopropylmalate dehydrogenases family.</text>
</comment>
<dbReference type="Pfam" id="PF00180">
    <property type="entry name" value="Iso_dh"/>
    <property type="match status" value="1"/>
</dbReference>
<dbReference type="GO" id="GO:0009085">
    <property type="term" value="P:lysine biosynthetic process"/>
    <property type="evidence" value="ECO:0007669"/>
    <property type="project" value="TreeGrafter"/>
</dbReference>
<dbReference type="SUPFAM" id="SSF53659">
    <property type="entry name" value="Isocitrate/Isopropylmalate dehydrogenase-like"/>
    <property type="match status" value="1"/>
</dbReference>
<proteinExistence type="inferred from homology"/>
<dbReference type="PROSITE" id="PS00470">
    <property type="entry name" value="IDH_IMDH"/>
    <property type="match status" value="1"/>
</dbReference>
<dbReference type="SMART" id="SM01329">
    <property type="entry name" value="Iso_dh"/>
    <property type="match status" value="1"/>
</dbReference>
<evidence type="ECO:0000259" key="2">
    <source>
        <dbReference type="SMART" id="SM01329"/>
    </source>
</evidence>
<dbReference type="PANTHER" id="PTHR11835">
    <property type="entry name" value="DECARBOXYLATING DEHYDROGENASES-ISOCITRATE, ISOPROPYLMALATE, TARTRATE"/>
    <property type="match status" value="1"/>
</dbReference>
<dbReference type="GO" id="GO:0047046">
    <property type="term" value="F:homoisocitrate dehydrogenase activity"/>
    <property type="evidence" value="ECO:0007669"/>
    <property type="project" value="UniProtKB-EC"/>
</dbReference>
<dbReference type="GO" id="GO:0004449">
    <property type="term" value="F:isocitrate dehydrogenase (NAD+) activity"/>
    <property type="evidence" value="ECO:0007669"/>
    <property type="project" value="TreeGrafter"/>
</dbReference>
<reference evidence="3" key="1">
    <citation type="submission" date="2022-07" db="EMBL/GenBank/DDBJ databases">
        <title>Phylogenomic reconstructions and comparative analyses of Kickxellomycotina fungi.</title>
        <authorList>
            <person name="Reynolds N.K."/>
            <person name="Stajich J.E."/>
            <person name="Barry K."/>
            <person name="Grigoriev I.V."/>
            <person name="Crous P."/>
            <person name="Smith M.E."/>
        </authorList>
    </citation>
    <scope>NUCLEOTIDE SEQUENCE</scope>
    <source>
        <strain evidence="3">BCRC 34381</strain>
    </source>
</reference>